<keyword evidence="1" id="KW-0812">Transmembrane</keyword>
<dbReference type="EMBL" id="NQOU01000002">
    <property type="protein sequence ID" value="RII83449.1"/>
    <property type="molecule type" value="Genomic_DNA"/>
</dbReference>
<keyword evidence="1" id="KW-0472">Membrane</keyword>
<proteinExistence type="predicted"/>
<dbReference type="Proteomes" id="UP000266483">
    <property type="component" value="Unassembled WGS sequence"/>
</dbReference>
<gene>
    <name evidence="2" type="ORF">CJO09_07585</name>
</gene>
<comment type="caution">
    <text evidence="2">The sequence shown here is derived from an EMBL/GenBank/DDBJ whole genome shotgun (WGS) entry which is preliminary data.</text>
</comment>
<name>A0ABX9MZH0_9BURK</name>
<feature type="transmembrane region" description="Helical" evidence="1">
    <location>
        <begin position="12"/>
        <end position="31"/>
    </location>
</feature>
<evidence type="ECO:0000256" key="1">
    <source>
        <dbReference type="SAM" id="Phobius"/>
    </source>
</evidence>
<evidence type="ECO:0000313" key="3">
    <source>
        <dbReference type="Proteomes" id="UP000266483"/>
    </source>
</evidence>
<keyword evidence="3" id="KW-1185">Reference proteome</keyword>
<accession>A0ABX9MZH0</accession>
<feature type="transmembrane region" description="Helical" evidence="1">
    <location>
        <begin position="43"/>
        <end position="70"/>
    </location>
</feature>
<keyword evidence="1" id="KW-1133">Transmembrane helix</keyword>
<evidence type="ECO:0000313" key="2">
    <source>
        <dbReference type="EMBL" id="RII83449.1"/>
    </source>
</evidence>
<protein>
    <submittedName>
        <fullName evidence="2">Uncharacterized protein</fullName>
    </submittedName>
</protein>
<reference evidence="2 3" key="1">
    <citation type="submission" date="2017-08" db="EMBL/GenBank/DDBJ databases">
        <title>Pusillimonas indicus sp. nov., a member of the family Alcaligenaceae isolated from surface seawater.</title>
        <authorList>
            <person name="Li J."/>
        </authorList>
    </citation>
    <scope>NUCLEOTIDE SEQUENCE [LARGE SCALE GENOMIC DNA]</scope>
    <source>
        <strain evidence="2 3">17-4A</strain>
    </source>
</reference>
<sequence>MAPNQTTESLCLYFCAGYILIPAQVICLCVFETMQNVEIKWQFASFISFISLSVLLSLGSDFFLACGLWISMQGETYACY</sequence>
<organism evidence="2 3">
    <name type="scientific">Neopusillimonas maritima</name>
    <dbReference type="NCBI Taxonomy" id="2026239"/>
    <lineage>
        <taxon>Bacteria</taxon>
        <taxon>Pseudomonadati</taxon>
        <taxon>Pseudomonadota</taxon>
        <taxon>Betaproteobacteria</taxon>
        <taxon>Burkholderiales</taxon>
        <taxon>Alcaligenaceae</taxon>
        <taxon>Neopusillimonas</taxon>
    </lineage>
</organism>